<dbReference type="FunFam" id="1.10.1200.10:FF:000007">
    <property type="entry name" value="Probable polyketide synthase pks17"/>
    <property type="match status" value="1"/>
</dbReference>
<dbReference type="InterPro" id="IPR050091">
    <property type="entry name" value="PKS_NRPS_Biosynth_Enz"/>
</dbReference>
<dbReference type="Pfam" id="PF00550">
    <property type="entry name" value="PP-binding"/>
    <property type="match status" value="1"/>
</dbReference>
<evidence type="ECO:0000259" key="6">
    <source>
        <dbReference type="PROSITE" id="PS50075"/>
    </source>
</evidence>
<comment type="caution">
    <text evidence="7">The sequence shown here is derived from an EMBL/GenBank/DDBJ whole genome shotgun (WGS) entry which is preliminary data.</text>
</comment>
<dbReference type="EMBL" id="SPAZ01000194">
    <property type="protein sequence ID" value="TQE30369.1"/>
    <property type="molecule type" value="Genomic_DNA"/>
</dbReference>
<dbReference type="Proteomes" id="UP000318720">
    <property type="component" value="Unassembled WGS sequence"/>
</dbReference>
<gene>
    <name evidence="7" type="ORF">Sipo8835_23890</name>
</gene>
<keyword evidence="2" id="KW-0597">Phosphoprotein</keyword>
<evidence type="ECO:0000313" key="8">
    <source>
        <dbReference type="Proteomes" id="UP000318720"/>
    </source>
</evidence>
<dbReference type="InterPro" id="IPR020806">
    <property type="entry name" value="PKS_PP-bd"/>
</dbReference>
<accession>A0AAE8VZW8</accession>
<organism evidence="7 8">
    <name type="scientific">Streptomyces ipomoeae</name>
    <dbReference type="NCBI Taxonomy" id="103232"/>
    <lineage>
        <taxon>Bacteria</taxon>
        <taxon>Bacillati</taxon>
        <taxon>Actinomycetota</taxon>
        <taxon>Actinomycetes</taxon>
        <taxon>Kitasatosporales</taxon>
        <taxon>Streptomycetaceae</taxon>
        <taxon>Streptomyces</taxon>
    </lineage>
</organism>
<dbReference type="GO" id="GO:0006633">
    <property type="term" value="P:fatty acid biosynthetic process"/>
    <property type="evidence" value="ECO:0007669"/>
    <property type="project" value="TreeGrafter"/>
</dbReference>
<sequence>MRSSPLLGDLPEARRIIEAAAADDDGGETGSEFLRSLTEASEAERDRILMKLVRTTAATVLGHSGQDAISPQSPFQEMGFDSLAAVSLRNSLSTAVSLRLPATLTFDYPTPAALVGYLREQLLQESAQNPSQEDAELAEREAEIRQALASVSLTALRDAGLLDALLDVAGAGTAADEAGGSGGTKGANGSAGSAGAAGDEELIDAMDVDDLLQRALGSTQ</sequence>
<dbReference type="SUPFAM" id="SSF47336">
    <property type="entry name" value="ACP-like"/>
    <property type="match status" value="1"/>
</dbReference>
<dbReference type="AlphaFoldDB" id="A0AAE8VZW8"/>
<dbReference type="PANTHER" id="PTHR43775:SF51">
    <property type="entry name" value="INACTIVE PHENOLPHTHIOCEROL SYNTHESIS POLYKETIDE SYNTHASE TYPE I PKS1-RELATED"/>
    <property type="match status" value="1"/>
</dbReference>
<keyword evidence="1" id="KW-0596">Phosphopantetheine</keyword>
<feature type="region of interest" description="Disordered" evidence="5">
    <location>
        <begin position="175"/>
        <end position="198"/>
    </location>
</feature>
<evidence type="ECO:0000256" key="5">
    <source>
        <dbReference type="SAM" id="MobiDB-lite"/>
    </source>
</evidence>
<dbReference type="GO" id="GO:0031177">
    <property type="term" value="F:phosphopantetheine binding"/>
    <property type="evidence" value="ECO:0007669"/>
    <property type="project" value="InterPro"/>
</dbReference>
<dbReference type="PANTHER" id="PTHR43775">
    <property type="entry name" value="FATTY ACID SYNTHASE"/>
    <property type="match status" value="1"/>
</dbReference>
<keyword evidence="3" id="KW-0808">Transferase</keyword>
<evidence type="ECO:0000256" key="3">
    <source>
        <dbReference type="ARBA" id="ARBA00022679"/>
    </source>
</evidence>
<dbReference type="SMART" id="SM00823">
    <property type="entry name" value="PKS_PP"/>
    <property type="match status" value="1"/>
</dbReference>
<feature type="domain" description="Carrier" evidence="6">
    <location>
        <begin position="47"/>
        <end position="122"/>
    </location>
</feature>
<proteinExistence type="predicted"/>
<dbReference type="InterPro" id="IPR009081">
    <property type="entry name" value="PP-bd_ACP"/>
</dbReference>
<name>A0AAE8VZW8_9ACTN</name>
<dbReference type="SMART" id="SM01294">
    <property type="entry name" value="PKS_PP_betabranch"/>
    <property type="match status" value="1"/>
</dbReference>
<evidence type="ECO:0000256" key="2">
    <source>
        <dbReference type="ARBA" id="ARBA00022553"/>
    </source>
</evidence>
<feature type="compositionally biased region" description="Low complexity" evidence="5">
    <location>
        <begin position="187"/>
        <end position="197"/>
    </location>
</feature>
<protein>
    <recommendedName>
        <fullName evidence="6">Carrier domain-containing protein</fullName>
    </recommendedName>
</protein>
<evidence type="ECO:0000313" key="7">
    <source>
        <dbReference type="EMBL" id="TQE30369.1"/>
    </source>
</evidence>
<dbReference type="PROSITE" id="PS50075">
    <property type="entry name" value="CARRIER"/>
    <property type="match status" value="1"/>
</dbReference>
<dbReference type="GO" id="GO:0004312">
    <property type="term" value="F:fatty acid synthase activity"/>
    <property type="evidence" value="ECO:0007669"/>
    <property type="project" value="TreeGrafter"/>
</dbReference>
<dbReference type="GO" id="GO:0017000">
    <property type="term" value="P:antibiotic biosynthetic process"/>
    <property type="evidence" value="ECO:0007669"/>
    <property type="project" value="UniProtKB-ARBA"/>
</dbReference>
<evidence type="ECO:0000256" key="4">
    <source>
        <dbReference type="ARBA" id="ARBA00023268"/>
    </source>
</evidence>
<reference evidence="7 8" key="1">
    <citation type="submission" date="2019-03" db="EMBL/GenBank/DDBJ databases">
        <title>Comparative genomic analyses of the sweetpotato soil rot pathogen, Streptomyces ipomoeae.</title>
        <authorList>
            <person name="Ruschel Soares N."/>
            <person name="Badger J.H."/>
            <person name="Huguet-Tapia J.C."/>
            <person name="Clark C.A."/>
            <person name="Pettis G.S."/>
        </authorList>
    </citation>
    <scope>NUCLEOTIDE SEQUENCE [LARGE SCALE GENOMIC DNA]</scope>
    <source>
        <strain evidence="7 8">88-35</strain>
    </source>
</reference>
<dbReference type="Gene3D" id="1.10.1200.10">
    <property type="entry name" value="ACP-like"/>
    <property type="match status" value="1"/>
</dbReference>
<evidence type="ECO:0000256" key="1">
    <source>
        <dbReference type="ARBA" id="ARBA00022450"/>
    </source>
</evidence>
<dbReference type="InterPro" id="IPR036736">
    <property type="entry name" value="ACP-like_sf"/>
</dbReference>
<keyword evidence="4" id="KW-0511">Multifunctional enzyme</keyword>